<name>A0A8R1E6V0_CAEJA</name>
<reference evidence="3" key="2">
    <citation type="submission" date="2022-06" db="UniProtKB">
        <authorList>
            <consortium name="EnsemblMetazoa"/>
        </authorList>
    </citation>
    <scope>IDENTIFICATION</scope>
    <source>
        <strain evidence="3">DF5081</strain>
    </source>
</reference>
<accession>A0A8R1E6V0</accession>
<keyword evidence="2" id="KW-1133">Transmembrane helix</keyword>
<keyword evidence="2" id="KW-0812">Transmembrane</keyword>
<evidence type="ECO:0000313" key="4">
    <source>
        <dbReference type="Proteomes" id="UP000005237"/>
    </source>
</evidence>
<keyword evidence="2" id="KW-0472">Membrane</keyword>
<feature type="region of interest" description="Disordered" evidence="1">
    <location>
        <begin position="60"/>
        <end position="87"/>
    </location>
</feature>
<evidence type="ECO:0000256" key="1">
    <source>
        <dbReference type="SAM" id="MobiDB-lite"/>
    </source>
</evidence>
<sequence length="87" mass="9657">MKVRTGLGNGLSGFMLLASVALGVCFILTAVMICHYWNSHSTGYQPVQKIAKRARSLRRRLSRAKSVDKKDSRPPTNIPSDKGYHIV</sequence>
<reference evidence="4" key="1">
    <citation type="submission" date="2010-08" db="EMBL/GenBank/DDBJ databases">
        <authorList>
            <consortium name="Caenorhabditis japonica Sequencing Consortium"/>
            <person name="Wilson R.K."/>
        </authorList>
    </citation>
    <scope>NUCLEOTIDE SEQUENCE [LARGE SCALE GENOMIC DNA]</scope>
    <source>
        <strain evidence="4">DF5081</strain>
    </source>
</reference>
<dbReference type="EnsemblMetazoa" id="CJA24609.1">
    <property type="protein sequence ID" value="CJA24609.1"/>
    <property type="gene ID" value="WBGene00180181"/>
</dbReference>
<evidence type="ECO:0000313" key="3">
    <source>
        <dbReference type="EnsemblMetazoa" id="CJA24609.1"/>
    </source>
</evidence>
<proteinExistence type="predicted"/>
<evidence type="ECO:0000256" key="2">
    <source>
        <dbReference type="SAM" id="Phobius"/>
    </source>
</evidence>
<dbReference type="Proteomes" id="UP000005237">
    <property type="component" value="Unassembled WGS sequence"/>
</dbReference>
<dbReference type="AlphaFoldDB" id="A0A8R1E6V0"/>
<keyword evidence="4" id="KW-1185">Reference proteome</keyword>
<feature type="transmembrane region" description="Helical" evidence="2">
    <location>
        <begin position="12"/>
        <end position="37"/>
    </location>
</feature>
<protein>
    <submittedName>
        <fullName evidence="3">Uncharacterized protein</fullName>
    </submittedName>
</protein>
<organism evidence="3 4">
    <name type="scientific">Caenorhabditis japonica</name>
    <dbReference type="NCBI Taxonomy" id="281687"/>
    <lineage>
        <taxon>Eukaryota</taxon>
        <taxon>Metazoa</taxon>
        <taxon>Ecdysozoa</taxon>
        <taxon>Nematoda</taxon>
        <taxon>Chromadorea</taxon>
        <taxon>Rhabditida</taxon>
        <taxon>Rhabditina</taxon>
        <taxon>Rhabditomorpha</taxon>
        <taxon>Rhabditoidea</taxon>
        <taxon>Rhabditidae</taxon>
        <taxon>Peloderinae</taxon>
        <taxon>Caenorhabditis</taxon>
    </lineage>
</organism>